<dbReference type="GO" id="GO:0008773">
    <property type="term" value="F:[protein-PII] uridylyltransferase activity"/>
    <property type="evidence" value="ECO:0007669"/>
    <property type="project" value="InterPro"/>
</dbReference>
<evidence type="ECO:0000313" key="4">
    <source>
        <dbReference type="Proteomes" id="UP000244906"/>
    </source>
</evidence>
<dbReference type="InterPro" id="IPR014710">
    <property type="entry name" value="RmlC-like_jellyroll"/>
</dbReference>
<dbReference type="Gene3D" id="2.60.120.10">
    <property type="entry name" value="Jelly Rolls"/>
    <property type="match status" value="1"/>
</dbReference>
<dbReference type="SUPFAM" id="SSF54631">
    <property type="entry name" value="CBS-domain pair"/>
    <property type="match status" value="1"/>
</dbReference>
<dbReference type="Pfam" id="PF00027">
    <property type="entry name" value="cNMP_binding"/>
    <property type="match status" value="1"/>
</dbReference>
<dbReference type="Pfam" id="PF00571">
    <property type="entry name" value="CBS"/>
    <property type="match status" value="2"/>
</dbReference>
<proteinExistence type="predicted"/>
<dbReference type="Pfam" id="PF03445">
    <property type="entry name" value="DUF294"/>
    <property type="match status" value="1"/>
</dbReference>
<accession>A0A2V1GX26</accession>
<evidence type="ECO:0000259" key="2">
    <source>
        <dbReference type="PROSITE" id="PS50042"/>
    </source>
</evidence>
<dbReference type="InterPro" id="IPR000595">
    <property type="entry name" value="cNMP-bd_dom"/>
</dbReference>
<keyword evidence="1" id="KW-0129">CBS domain</keyword>
<dbReference type="PANTHER" id="PTHR43080:SF2">
    <property type="entry name" value="CBS DOMAIN-CONTAINING PROTEIN"/>
    <property type="match status" value="1"/>
</dbReference>
<name>A0A2V1GX26_9GAMM</name>
<dbReference type="PANTHER" id="PTHR43080">
    <property type="entry name" value="CBS DOMAIN-CONTAINING PROTEIN CBSX3, MITOCHONDRIAL"/>
    <property type="match status" value="1"/>
</dbReference>
<dbReference type="OrthoDB" id="9808528at2"/>
<dbReference type="PROSITE" id="PS50042">
    <property type="entry name" value="CNMP_BINDING_3"/>
    <property type="match status" value="1"/>
</dbReference>
<dbReference type="InterPro" id="IPR051257">
    <property type="entry name" value="Diverse_CBS-Domain"/>
</dbReference>
<dbReference type="InterPro" id="IPR046342">
    <property type="entry name" value="CBS_dom_sf"/>
</dbReference>
<dbReference type="CDD" id="cd05401">
    <property type="entry name" value="NT_GlnE_GlnD_like"/>
    <property type="match status" value="1"/>
</dbReference>
<dbReference type="InterPro" id="IPR018821">
    <property type="entry name" value="DUF294_put_nucleoTrafse_sb-bd"/>
</dbReference>
<dbReference type="Proteomes" id="UP000244906">
    <property type="component" value="Unassembled WGS sequence"/>
</dbReference>
<dbReference type="EMBL" id="QDDL01000003">
    <property type="protein sequence ID" value="PVZ69618.1"/>
    <property type="molecule type" value="Genomic_DNA"/>
</dbReference>
<sequence>MSQNKTPPDSKQPNLLNQRFHQPPFDCLTESQRHQLEHATSISWFKPGEKLIRAGTAPASLMVVQKGIIEERSPTDPKKIYAHYAEEDLFDVRGLLEKNARHEYICLEEALIHEIPAELFLTLCKQNTEFQQNFQANLGDKQQQLNQQERTSNQPNMADFLLSRITAEHCKPALTVSGLTSLSECARLIEDKNLDALLIDLNPQLGMITRTDLLKALAIKQLPLTANVAPVAITPLISVAVGGYLFDALLLMTQKRIERVAVFDGSQLVGMLDLTAILSLASSHSHLMAMRIARANDLSELIELSPEIEQQVRSLFSNGVRTGFVMKLASTLNRQLIKRLFELHFPKEYHSQVCLLALGSEGRSEQVLKTDQDNALIFDDDFPRPPQQLLEGFSELLMACGWPRCPGNIMVSNPHWVFSQKELKKRIIGWMDNSNPQRMMEMAMMADADCLAGNSKLLDGFYGELNSQLGRRQSFLAGFVAPALHFETPLTFFGRLKEGADHKIDIKKAGIFPLVHGIRALALEQRIRARSSTDRLDTLNTKDKIDPNQASKLEEAFLVLNRLRLEQQIAGDCDGNKLDLSKLDYRRRDMLRLCLHTVKKFRQFLHHHFHLETL</sequence>
<dbReference type="InterPro" id="IPR000644">
    <property type="entry name" value="CBS_dom"/>
</dbReference>
<evidence type="ECO:0000313" key="3">
    <source>
        <dbReference type="EMBL" id="PVZ69618.1"/>
    </source>
</evidence>
<dbReference type="InterPro" id="IPR005105">
    <property type="entry name" value="GlnD_Uridyltrans_N"/>
</dbReference>
<organism evidence="3 4">
    <name type="scientific">Pelagibaculum spongiae</name>
    <dbReference type="NCBI Taxonomy" id="2080658"/>
    <lineage>
        <taxon>Bacteria</taxon>
        <taxon>Pseudomonadati</taxon>
        <taxon>Pseudomonadota</taxon>
        <taxon>Gammaproteobacteria</taxon>
        <taxon>Oceanospirillales</taxon>
        <taxon>Pelagibaculum</taxon>
    </lineage>
</organism>
<reference evidence="3 4" key="1">
    <citation type="submission" date="2018-04" db="EMBL/GenBank/DDBJ databases">
        <title>Thalassorhabdus spongiae gen. nov., sp. nov., isolated from a marine sponge in South-West Iceland.</title>
        <authorList>
            <person name="Knobloch S."/>
            <person name="Daussin A."/>
            <person name="Johannsson R."/>
            <person name="Marteinsson V.T."/>
        </authorList>
    </citation>
    <scope>NUCLEOTIDE SEQUENCE [LARGE SCALE GENOMIC DNA]</scope>
    <source>
        <strain evidence="3 4">Hp12</strain>
    </source>
</reference>
<dbReference type="AlphaFoldDB" id="A0A2V1GX26"/>
<dbReference type="RefSeq" id="WP_116686953.1">
    <property type="nucleotide sequence ID" value="NZ_CAWNYD010000003.1"/>
</dbReference>
<dbReference type="CDD" id="cd00038">
    <property type="entry name" value="CAP_ED"/>
    <property type="match status" value="1"/>
</dbReference>
<gene>
    <name evidence="3" type="ORF">DC094_09945</name>
</gene>
<dbReference type="SUPFAM" id="SSF51206">
    <property type="entry name" value="cAMP-binding domain-like"/>
    <property type="match status" value="1"/>
</dbReference>
<dbReference type="SMART" id="SM00116">
    <property type="entry name" value="CBS"/>
    <property type="match status" value="2"/>
</dbReference>
<evidence type="ECO:0000256" key="1">
    <source>
        <dbReference type="ARBA" id="ARBA00023122"/>
    </source>
</evidence>
<protein>
    <recommendedName>
        <fullName evidence="2">Cyclic nucleotide-binding domain-containing protein</fullName>
    </recommendedName>
</protein>
<dbReference type="Gene3D" id="3.10.580.10">
    <property type="entry name" value="CBS-domain"/>
    <property type="match status" value="1"/>
</dbReference>
<dbReference type="InterPro" id="IPR018490">
    <property type="entry name" value="cNMP-bd_dom_sf"/>
</dbReference>
<comment type="caution">
    <text evidence="3">The sequence shown here is derived from an EMBL/GenBank/DDBJ whole genome shotgun (WGS) entry which is preliminary data.</text>
</comment>
<dbReference type="Pfam" id="PF10335">
    <property type="entry name" value="DUF294_C"/>
    <property type="match status" value="1"/>
</dbReference>
<keyword evidence="4" id="KW-1185">Reference proteome</keyword>
<feature type="domain" description="Cyclic nucleotide-binding" evidence="2">
    <location>
        <begin position="24"/>
        <end position="101"/>
    </location>
</feature>